<evidence type="ECO:0000256" key="9">
    <source>
        <dbReference type="RuleBase" id="RU366042"/>
    </source>
</evidence>
<dbReference type="VEuPathDB" id="FungiDB:H257_02854"/>
<keyword evidence="3 9" id="KW-0812">Transmembrane</keyword>
<dbReference type="GO" id="GO:0005743">
    <property type="term" value="C:mitochondrial inner membrane"/>
    <property type="evidence" value="ECO:0007669"/>
    <property type="project" value="UniProtKB-SubCell"/>
</dbReference>
<proteinExistence type="inferred from homology"/>
<accession>W4H114</accession>
<evidence type="ECO:0000256" key="5">
    <source>
        <dbReference type="ARBA" id="ARBA00022946"/>
    </source>
</evidence>
<evidence type="ECO:0000256" key="7">
    <source>
        <dbReference type="ARBA" id="ARBA00023065"/>
    </source>
</evidence>
<reference evidence="11" key="1">
    <citation type="submission" date="2013-12" db="EMBL/GenBank/DDBJ databases">
        <title>The Genome Sequence of Aphanomyces astaci APO3.</title>
        <authorList>
            <consortium name="The Broad Institute Genomics Platform"/>
            <person name="Russ C."/>
            <person name="Tyler B."/>
            <person name="van West P."/>
            <person name="Dieguez-Uribeondo J."/>
            <person name="Young S.K."/>
            <person name="Zeng Q."/>
            <person name="Gargeya S."/>
            <person name="Fitzgerald M."/>
            <person name="Abouelleil A."/>
            <person name="Alvarado L."/>
            <person name="Chapman S.B."/>
            <person name="Gainer-Dewar J."/>
            <person name="Goldberg J."/>
            <person name="Griggs A."/>
            <person name="Gujja S."/>
            <person name="Hansen M."/>
            <person name="Howarth C."/>
            <person name="Imamovic A."/>
            <person name="Ireland A."/>
            <person name="Larimer J."/>
            <person name="McCowan C."/>
            <person name="Murphy C."/>
            <person name="Pearson M."/>
            <person name="Poon T.W."/>
            <person name="Priest M."/>
            <person name="Roberts A."/>
            <person name="Saif S."/>
            <person name="Shea T."/>
            <person name="Sykes S."/>
            <person name="Wortman J."/>
            <person name="Nusbaum C."/>
            <person name="Birren B."/>
        </authorList>
    </citation>
    <scope>NUCLEOTIDE SEQUENCE [LARGE SCALE GENOMIC DNA]</scope>
    <source>
        <strain evidence="11">APO3</strain>
    </source>
</reference>
<dbReference type="Gene3D" id="1.20.58.340">
    <property type="entry name" value="Magnesium transport protein CorA, transmembrane region"/>
    <property type="match status" value="2"/>
</dbReference>
<keyword evidence="9" id="KW-0999">Mitochondrion inner membrane</keyword>
<feature type="transmembrane region" description="Helical" evidence="9">
    <location>
        <begin position="481"/>
        <end position="507"/>
    </location>
</feature>
<keyword evidence="7 9" id="KW-0406">Ion transport</keyword>
<dbReference type="Pfam" id="PF22099">
    <property type="entry name" value="MRS2-like"/>
    <property type="match status" value="1"/>
</dbReference>
<dbReference type="PANTHER" id="PTHR13890:SF0">
    <property type="entry name" value="MAGNESIUM TRANSPORTER MRS2 HOMOLOG, MITOCHONDRIAL"/>
    <property type="match status" value="1"/>
</dbReference>
<evidence type="ECO:0000256" key="3">
    <source>
        <dbReference type="ARBA" id="ARBA00022692"/>
    </source>
</evidence>
<feature type="transmembrane region" description="Helical" evidence="9">
    <location>
        <begin position="519"/>
        <end position="539"/>
    </location>
</feature>
<dbReference type="AlphaFoldDB" id="W4H114"/>
<keyword evidence="6 9" id="KW-1133">Transmembrane helix</keyword>
<evidence type="ECO:0000256" key="1">
    <source>
        <dbReference type="ARBA" id="ARBA00004141"/>
    </source>
</evidence>
<dbReference type="InterPro" id="IPR039204">
    <property type="entry name" value="MRS2-like"/>
</dbReference>
<keyword evidence="9" id="KW-0496">Mitochondrion</keyword>
<evidence type="ECO:0000256" key="10">
    <source>
        <dbReference type="SAM" id="MobiDB-lite"/>
    </source>
</evidence>
<comment type="subcellular location">
    <subcellularLocation>
        <location evidence="1">Membrane</location>
        <topology evidence="1">Multi-pass membrane protein</topology>
    </subcellularLocation>
    <subcellularLocation>
        <location evidence="9">Mitochondrion inner membrane</location>
        <topology evidence="9">Multi-pass membrane protein</topology>
    </subcellularLocation>
</comment>
<evidence type="ECO:0000313" key="11">
    <source>
        <dbReference type="EMBL" id="ETV84959.1"/>
    </source>
</evidence>
<keyword evidence="4 9" id="KW-0460">Magnesium</keyword>
<dbReference type="CDD" id="cd12823">
    <property type="entry name" value="Mrs2_Mfm1p-like"/>
    <property type="match status" value="1"/>
</dbReference>
<dbReference type="OrthoDB" id="10251508at2759"/>
<keyword evidence="8 9" id="KW-0472">Membrane</keyword>
<dbReference type="Gene3D" id="2.40.128.330">
    <property type="match status" value="1"/>
</dbReference>
<name>W4H114_APHAT</name>
<dbReference type="SUPFAM" id="SSF144083">
    <property type="entry name" value="Magnesium transport protein CorA, transmembrane region"/>
    <property type="match status" value="1"/>
</dbReference>
<evidence type="ECO:0000256" key="2">
    <source>
        <dbReference type="ARBA" id="ARBA00022448"/>
    </source>
</evidence>
<sequence length="555" mass="61853">MLSATHGWLHLSARTAPRATACYRRMHVNQSRIFPSNMTKTKLPCIAPWSQLRHAMQYSSSSVGMVEVKLLPSMSSTLTDVSFNCADSTWFRTSTPRGWKISSQPIICSSSFLSIKTFLRALATSFPPFIPRPPDMDLLARIKVAMADAKTPIHHLPTLDDVPSNPLLPTATGDGPLPYPPPRKPVARKDKLEHGTPMLGGQPLTLRFDITGTATNQAMTRHEALKMVQDAAATTMPTAVGPPTSPQPSRADKGIVTIPNVHMRDIRKLDNAFAIGNKPSITVRRQGILVNADPVRAVITRDACVVFLQDGAHDLIPELEVNFKDHLDECSVHGFEFTALEAILATLCTALAKDAARVLPLAKAAVDKISQDATLAGELERLRSTKNTMDELNTRVTGMRKAFVDILENEEDLRMMHLTKLHRDPLLAHDLFSFDSEDLESLIEVYLEDIYDTQTHIALMLENVQNTRTIAMLKLDAKRNYLLMVNLTLTLWTTLITVPTFVVGTFGMNLNSYVQDVDYLFYVVVSGCVLFPVGVYRLVLKYFRERGINLSWKYK</sequence>
<dbReference type="RefSeq" id="XP_009824977.1">
    <property type="nucleotide sequence ID" value="XM_009826675.1"/>
</dbReference>
<dbReference type="GO" id="GO:0015095">
    <property type="term" value="F:magnesium ion transmembrane transporter activity"/>
    <property type="evidence" value="ECO:0007669"/>
    <property type="project" value="TreeGrafter"/>
</dbReference>
<dbReference type="InterPro" id="IPR045863">
    <property type="entry name" value="CorA_TM1_TM2"/>
</dbReference>
<evidence type="ECO:0000256" key="6">
    <source>
        <dbReference type="ARBA" id="ARBA00022989"/>
    </source>
</evidence>
<dbReference type="EMBL" id="KI913118">
    <property type="protein sequence ID" value="ETV84959.1"/>
    <property type="molecule type" value="Genomic_DNA"/>
</dbReference>
<evidence type="ECO:0000256" key="8">
    <source>
        <dbReference type="ARBA" id="ARBA00023136"/>
    </source>
</evidence>
<keyword evidence="2 9" id="KW-0813">Transport</keyword>
<comment type="similarity">
    <text evidence="9">Belongs to the CorA metal ion transporter (MIT) (TC 1.A.35) family.</text>
</comment>
<protein>
    <recommendedName>
        <fullName evidence="9">Magnesium transporter</fullName>
    </recommendedName>
</protein>
<dbReference type="GeneID" id="20804850"/>
<evidence type="ECO:0000256" key="4">
    <source>
        <dbReference type="ARBA" id="ARBA00022842"/>
    </source>
</evidence>
<keyword evidence="5" id="KW-0809">Transit peptide</keyword>
<organism evidence="11">
    <name type="scientific">Aphanomyces astaci</name>
    <name type="common">Crayfish plague agent</name>
    <dbReference type="NCBI Taxonomy" id="112090"/>
    <lineage>
        <taxon>Eukaryota</taxon>
        <taxon>Sar</taxon>
        <taxon>Stramenopiles</taxon>
        <taxon>Oomycota</taxon>
        <taxon>Saprolegniomycetes</taxon>
        <taxon>Saprolegniales</taxon>
        <taxon>Verrucalvaceae</taxon>
        <taxon>Aphanomyces</taxon>
    </lineage>
</organism>
<gene>
    <name evidence="11" type="ORF">H257_02854</name>
</gene>
<dbReference type="PANTHER" id="PTHR13890">
    <property type="entry name" value="RNA SPLICING PROTEIN MRS2, MITOCHONDRIAL"/>
    <property type="match status" value="1"/>
</dbReference>
<feature type="region of interest" description="Disordered" evidence="10">
    <location>
        <begin position="157"/>
        <end position="186"/>
    </location>
</feature>